<evidence type="ECO:0000259" key="1">
    <source>
        <dbReference type="Pfam" id="PF07999"/>
    </source>
</evidence>
<proteinExistence type="predicted"/>
<name>A0A2V2W3U6_TRYCR</name>
<dbReference type="VEuPathDB" id="TriTrypDB:TcYC6_0146710"/>
<protein>
    <submittedName>
        <fullName evidence="2">Putative retrotransposon hot spot (RHS) protein</fullName>
    </submittedName>
</protein>
<dbReference type="NCBIfam" id="TIGR01631">
    <property type="entry name" value="Trypano_RHS"/>
    <property type="match status" value="1"/>
</dbReference>
<organism evidence="2 3">
    <name type="scientific">Trypanosoma cruzi</name>
    <dbReference type="NCBI Taxonomy" id="5693"/>
    <lineage>
        <taxon>Eukaryota</taxon>
        <taxon>Discoba</taxon>
        <taxon>Euglenozoa</taxon>
        <taxon>Kinetoplastea</taxon>
        <taxon>Metakinetoplastina</taxon>
        <taxon>Trypanosomatida</taxon>
        <taxon>Trypanosomatidae</taxon>
        <taxon>Trypanosoma</taxon>
        <taxon>Schizotrypanum</taxon>
    </lineage>
</organism>
<dbReference type="Pfam" id="PF07999">
    <property type="entry name" value="RHSP"/>
    <property type="match status" value="1"/>
</dbReference>
<dbReference type="InterPro" id="IPR046836">
    <property type="entry name" value="RHS_C"/>
</dbReference>
<dbReference type="VEuPathDB" id="TriTrypDB:TcG_12999"/>
<dbReference type="Proteomes" id="UP000246078">
    <property type="component" value="Unassembled WGS sequence"/>
</dbReference>
<evidence type="ECO:0000313" key="2">
    <source>
        <dbReference type="EMBL" id="PWV02189.1"/>
    </source>
</evidence>
<dbReference type="VEuPathDB" id="TriTrypDB:C3747_189g88"/>
<sequence>MDEVGPLLRYIFGKRHCTARIEKCHRAVEMTNSPRSKYYFGFGMFRMCDDNTAFECLANIVRVRGEHNGESPFNAPISSHLGGKILCRLAKLMRPNDFNLLVSKLRDYLMSENFGKCAVFAFLNGAFVAAVRRKLKELRPPTRRQPRRCALEVLFAGAPHQALFFAVDGIPLREN</sequence>
<accession>A0A2V2W3U6</accession>
<dbReference type="VEuPathDB" id="TriTrypDB:TcCL_Unassigned03038"/>
<feature type="domain" description="Retrotransposon hot spot protein,C-terminal" evidence="1">
    <location>
        <begin position="1"/>
        <end position="138"/>
    </location>
</feature>
<gene>
    <name evidence="2" type="ORF">C3747_189g88</name>
</gene>
<dbReference type="VEuPathDB" id="TriTrypDB:C4B63_141g25"/>
<dbReference type="AlphaFoldDB" id="A0A2V2W3U6"/>
<dbReference type="InterPro" id="IPR006518">
    <property type="entry name" value="Trypano_RHS"/>
</dbReference>
<evidence type="ECO:0000313" key="3">
    <source>
        <dbReference type="Proteomes" id="UP000246078"/>
    </source>
</evidence>
<dbReference type="EMBL" id="PRFC01000189">
    <property type="protein sequence ID" value="PWV02189.1"/>
    <property type="molecule type" value="Genomic_DNA"/>
</dbReference>
<reference evidence="2 3" key="1">
    <citation type="journal article" date="2018" name="Microb. Genom.">
        <title>Expanding an expanded genome: long-read sequencing of Trypanosoma cruzi.</title>
        <authorList>
            <person name="Berna L."/>
            <person name="Rodriguez M."/>
            <person name="Chiribao M.L."/>
            <person name="Parodi-Talice A."/>
            <person name="Pita S."/>
            <person name="Rijo G."/>
            <person name="Alvarez-Valin F."/>
            <person name="Robello C."/>
        </authorList>
    </citation>
    <scope>NUCLEOTIDE SEQUENCE [LARGE SCALE GENOMIC DNA]</scope>
    <source>
        <strain evidence="2 3">TCC</strain>
    </source>
</reference>
<comment type="caution">
    <text evidence="2">The sequence shown here is derived from an EMBL/GenBank/DDBJ whole genome shotgun (WGS) entry which is preliminary data.</text>
</comment>